<keyword evidence="6" id="KW-0145">Chemotaxis</keyword>
<evidence type="ECO:0000256" key="2">
    <source>
        <dbReference type="ARBA" id="ARBA00010004"/>
    </source>
</evidence>
<keyword evidence="9" id="KW-0472">Membrane</keyword>
<dbReference type="GO" id="GO:0009288">
    <property type="term" value="C:bacterial-type flagellum"/>
    <property type="evidence" value="ECO:0007669"/>
    <property type="project" value="InterPro"/>
</dbReference>
<dbReference type="InterPro" id="IPR053716">
    <property type="entry name" value="Flag_assembly_chemotaxis_eff"/>
</dbReference>
<evidence type="ECO:0000256" key="8">
    <source>
        <dbReference type="ARBA" id="ARBA00022927"/>
    </source>
</evidence>
<organism evidence="12 13">
    <name type="scientific">Vagococcus allomyrinae</name>
    <dbReference type="NCBI Taxonomy" id="2794353"/>
    <lineage>
        <taxon>Bacteria</taxon>
        <taxon>Bacillati</taxon>
        <taxon>Bacillota</taxon>
        <taxon>Bacilli</taxon>
        <taxon>Lactobacillales</taxon>
        <taxon>Enterococcaceae</taxon>
        <taxon>Vagococcus</taxon>
    </lineage>
</organism>
<evidence type="ECO:0000256" key="3">
    <source>
        <dbReference type="ARBA" id="ARBA00020392"/>
    </source>
</evidence>
<dbReference type="GO" id="GO:0015031">
    <property type="term" value="P:protein transport"/>
    <property type="evidence" value="ECO:0007669"/>
    <property type="project" value="UniProtKB-KW"/>
</dbReference>
<comment type="subcellular location">
    <subcellularLocation>
        <location evidence="1">Cell membrane</location>
        <topology evidence="1">Peripheral membrane protein</topology>
        <orientation evidence="1">Cytoplasmic side</orientation>
    </subcellularLocation>
</comment>
<dbReference type="EMBL" id="JAEEGA010000008">
    <property type="protein sequence ID" value="MBP1042045.1"/>
    <property type="molecule type" value="Genomic_DNA"/>
</dbReference>
<comment type="caution">
    <text evidence="12">The sequence shown here is derived from an EMBL/GenBank/DDBJ whole genome shotgun (WGS) entry which is preliminary data.</text>
</comment>
<evidence type="ECO:0000256" key="10">
    <source>
        <dbReference type="ARBA" id="ARBA00023225"/>
    </source>
</evidence>
<comment type="similarity">
    <text evidence="2">Belongs to the FliJ family.</text>
</comment>
<dbReference type="Pfam" id="PF02050">
    <property type="entry name" value="FliJ"/>
    <property type="match status" value="1"/>
</dbReference>
<evidence type="ECO:0000256" key="6">
    <source>
        <dbReference type="ARBA" id="ARBA00022500"/>
    </source>
</evidence>
<keyword evidence="5" id="KW-1003">Cell membrane</keyword>
<keyword evidence="12" id="KW-0969">Cilium</keyword>
<evidence type="ECO:0000313" key="13">
    <source>
        <dbReference type="Proteomes" id="UP000674938"/>
    </source>
</evidence>
<keyword evidence="10" id="KW-1006">Bacterial flagellum protein export</keyword>
<evidence type="ECO:0000256" key="9">
    <source>
        <dbReference type="ARBA" id="ARBA00023136"/>
    </source>
</evidence>
<protein>
    <recommendedName>
        <fullName evidence="3">Flagellar FliJ protein</fullName>
    </recommendedName>
</protein>
<dbReference type="NCBIfam" id="TIGR02473">
    <property type="entry name" value="flagell_FliJ"/>
    <property type="match status" value="1"/>
</dbReference>
<reference evidence="12" key="1">
    <citation type="submission" date="2020-12" db="EMBL/GenBank/DDBJ databases">
        <title>Vagococcus allomyrinae sp. nov. and Enterococcus lavae sp. nov., isolated from the larvae of Allomyrina dichotoma.</title>
        <authorList>
            <person name="Lee S.D."/>
        </authorList>
    </citation>
    <scope>NUCLEOTIDE SEQUENCE</scope>
    <source>
        <strain evidence="12">BWB3-3</strain>
    </source>
</reference>
<dbReference type="GO" id="GO:0044781">
    <property type="term" value="P:bacterial-type flagellum organization"/>
    <property type="evidence" value="ECO:0007669"/>
    <property type="project" value="UniProtKB-KW"/>
</dbReference>
<keyword evidence="12" id="KW-0282">Flagellum</keyword>
<evidence type="ECO:0000256" key="11">
    <source>
        <dbReference type="SAM" id="MobiDB-lite"/>
    </source>
</evidence>
<name>A0A940SV75_9ENTE</name>
<keyword evidence="4" id="KW-0813">Transport</keyword>
<evidence type="ECO:0000256" key="4">
    <source>
        <dbReference type="ARBA" id="ARBA00022448"/>
    </source>
</evidence>
<dbReference type="RefSeq" id="WP_209528863.1">
    <property type="nucleotide sequence ID" value="NZ_JAEEGA010000008.1"/>
</dbReference>
<keyword evidence="12" id="KW-0966">Cell projection</keyword>
<dbReference type="GO" id="GO:0071973">
    <property type="term" value="P:bacterial-type flagellum-dependent cell motility"/>
    <property type="evidence" value="ECO:0007669"/>
    <property type="project" value="InterPro"/>
</dbReference>
<evidence type="ECO:0000256" key="7">
    <source>
        <dbReference type="ARBA" id="ARBA00022795"/>
    </source>
</evidence>
<dbReference type="InterPro" id="IPR012823">
    <property type="entry name" value="Flagell_FliJ"/>
</dbReference>
<accession>A0A940SV75</accession>
<proteinExistence type="inferred from homology"/>
<dbReference type="GO" id="GO:0006935">
    <property type="term" value="P:chemotaxis"/>
    <property type="evidence" value="ECO:0007669"/>
    <property type="project" value="UniProtKB-KW"/>
</dbReference>
<gene>
    <name evidence="12" type="primary">fliJ</name>
    <name evidence="12" type="ORF">I6N95_13570</name>
</gene>
<keyword evidence="7" id="KW-1005">Bacterial flagellum biogenesis</keyword>
<dbReference type="Gene3D" id="1.10.287.1700">
    <property type="match status" value="1"/>
</dbReference>
<dbReference type="GO" id="GO:0005886">
    <property type="term" value="C:plasma membrane"/>
    <property type="evidence" value="ECO:0007669"/>
    <property type="project" value="UniProtKB-SubCell"/>
</dbReference>
<dbReference type="AlphaFoldDB" id="A0A940SV75"/>
<dbReference type="Proteomes" id="UP000674938">
    <property type="component" value="Unassembled WGS sequence"/>
</dbReference>
<keyword evidence="13" id="KW-1185">Reference proteome</keyword>
<sequence length="144" mass="17205">MGKYQFSMAKVLNWREAQEEFAKKNFMQKRFEQMEQEAILAEIVAASRELKVSTTNFINVNTLRQQHLYKNYLDEQIVLQKRALEKVNHETEAERQVLIGAQQDRKILEKLKERQYEAYAKEEKRQEQKDLDEMGTLRFQSSVS</sequence>
<feature type="region of interest" description="Disordered" evidence="11">
    <location>
        <begin position="119"/>
        <end position="144"/>
    </location>
</feature>
<keyword evidence="8" id="KW-0653">Protein transport</keyword>
<evidence type="ECO:0000256" key="1">
    <source>
        <dbReference type="ARBA" id="ARBA00004413"/>
    </source>
</evidence>
<evidence type="ECO:0000256" key="5">
    <source>
        <dbReference type="ARBA" id="ARBA00022475"/>
    </source>
</evidence>
<evidence type="ECO:0000313" key="12">
    <source>
        <dbReference type="EMBL" id="MBP1042045.1"/>
    </source>
</evidence>
<feature type="compositionally biased region" description="Basic and acidic residues" evidence="11">
    <location>
        <begin position="119"/>
        <end position="132"/>
    </location>
</feature>